<dbReference type="InterPro" id="IPR012947">
    <property type="entry name" value="tRNA_SAD"/>
</dbReference>
<dbReference type="FunFam" id="3.30.980.10:FF:000004">
    <property type="entry name" value="Alanine--tRNA ligase, cytoplasmic"/>
    <property type="match status" value="1"/>
</dbReference>
<dbReference type="Gene3D" id="3.30.930.10">
    <property type="entry name" value="Bira Bifunctional Protein, Domain 2"/>
    <property type="match status" value="1"/>
</dbReference>
<dbReference type="Gene3D" id="3.30.980.10">
    <property type="entry name" value="Threonyl-trna Synthetase, Chain A, domain 2"/>
    <property type="match status" value="1"/>
</dbReference>
<dbReference type="GO" id="GO:0002161">
    <property type="term" value="F:aminoacyl-tRNA deacylase activity"/>
    <property type="evidence" value="ECO:0007669"/>
    <property type="project" value="TreeGrafter"/>
</dbReference>
<keyword evidence="7" id="KW-0694">RNA-binding</keyword>
<dbReference type="InterPro" id="IPR018165">
    <property type="entry name" value="Ala-tRNA-synth_IIc_core"/>
</dbReference>
<dbReference type="InterPro" id="IPR018163">
    <property type="entry name" value="Thr/Ala-tRNA-synth_IIc_edit"/>
</dbReference>
<evidence type="ECO:0000256" key="1">
    <source>
        <dbReference type="ARBA" id="ARBA00008226"/>
    </source>
</evidence>
<evidence type="ECO:0000313" key="11">
    <source>
        <dbReference type="EMBL" id="OGE79411.1"/>
    </source>
</evidence>
<dbReference type="EMBL" id="MFEK01000003">
    <property type="protein sequence ID" value="OGE79411.1"/>
    <property type="molecule type" value="Genomic_DNA"/>
</dbReference>
<proteinExistence type="inferred from homology"/>
<dbReference type="InterPro" id="IPR002318">
    <property type="entry name" value="Ala-tRNA-lgiase_IIc"/>
</dbReference>
<dbReference type="EC" id="6.1.1.7" evidence="2"/>
<name>A0A1F5NNZ8_9BACT</name>
<dbReference type="Pfam" id="PF07973">
    <property type="entry name" value="tRNA_SAD"/>
    <property type="match status" value="1"/>
</dbReference>
<keyword evidence="8" id="KW-0648">Protein biosynthesis</keyword>
<evidence type="ECO:0000256" key="8">
    <source>
        <dbReference type="ARBA" id="ARBA00022917"/>
    </source>
</evidence>
<comment type="similarity">
    <text evidence="1">Belongs to the class-II aminoacyl-tRNA synthetase family.</text>
</comment>
<dbReference type="Gene3D" id="3.30.54.20">
    <property type="match status" value="1"/>
</dbReference>
<evidence type="ECO:0000313" key="12">
    <source>
        <dbReference type="Proteomes" id="UP000176864"/>
    </source>
</evidence>
<evidence type="ECO:0000256" key="4">
    <source>
        <dbReference type="ARBA" id="ARBA00022598"/>
    </source>
</evidence>
<keyword evidence="5" id="KW-0547">Nucleotide-binding</keyword>
<dbReference type="GO" id="GO:0000049">
    <property type="term" value="F:tRNA binding"/>
    <property type="evidence" value="ECO:0007669"/>
    <property type="project" value="UniProtKB-KW"/>
</dbReference>
<dbReference type="SUPFAM" id="SSF55186">
    <property type="entry name" value="ThrRS/AlaRS common domain"/>
    <property type="match status" value="1"/>
</dbReference>
<dbReference type="PROSITE" id="PS50860">
    <property type="entry name" value="AA_TRNA_LIGASE_II_ALA"/>
    <property type="match status" value="1"/>
</dbReference>
<dbReference type="STRING" id="1817824.A2751_05245"/>
<feature type="domain" description="Alanyl-transfer RNA synthetases family profile" evidence="10">
    <location>
        <begin position="1"/>
        <end position="575"/>
    </location>
</feature>
<keyword evidence="6" id="KW-0067">ATP-binding</keyword>
<evidence type="ECO:0000256" key="7">
    <source>
        <dbReference type="ARBA" id="ARBA00022884"/>
    </source>
</evidence>
<dbReference type="NCBIfam" id="NF002436">
    <property type="entry name" value="PRK01584.1"/>
    <property type="match status" value="1"/>
</dbReference>
<dbReference type="AlphaFoldDB" id="A0A1F5NNZ8"/>
<evidence type="ECO:0000256" key="9">
    <source>
        <dbReference type="ARBA" id="ARBA00023146"/>
    </source>
</evidence>
<dbReference type="GO" id="GO:0005524">
    <property type="term" value="F:ATP binding"/>
    <property type="evidence" value="ECO:0007669"/>
    <property type="project" value="UniProtKB-KW"/>
</dbReference>
<evidence type="ECO:0000256" key="3">
    <source>
        <dbReference type="ARBA" id="ARBA00022555"/>
    </source>
</evidence>
<dbReference type="Proteomes" id="UP000176864">
    <property type="component" value="Unassembled WGS sequence"/>
</dbReference>
<dbReference type="InterPro" id="IPR018162">
    <property type="entry name" value="Ala-tRNA-ligase_IIc_anticod-bd"/>
</dbReference>
<evidence type="ECO:0000256" key="5">
    <source>
        <dbReference type="ARBA" id="ARBA00022741"/>
    </source>
</evidence>
<comment type="caution">
    <text evidence="11">The sequence shown here is derived from an EMBL/GenBank/DDBJ whole genome shotgun (WGS) entry which is preliminary data.</text>
</comment>
<dbReference type="InterPro" id="IPR050058">
    <property type="entry name" value="Ala-tRNA_ligase"/>
</dbReference>
<dbReference type="CDD" id="cd00673">
    <property type="entry name" value="AlaRS_core"/>
    <property type="match status" value="1"/>
</dbReference>
<dbReference type="PANTHER" id="PTHR11777">
    <property type="entry name" value="ALANYL-TRNA SYNTHETASE"/>
    <property type="match status" value="1"/>
</dbReference>
<sequence length="575" mass="64748">MNSNELRRKFINFFKSKGHAVVPSSSLVPDDPSVLLTTAGMQQFKKYFTGELDAQKDFGSKNTTSIQKSFRTSDIDEVGDDTHDTFFEMLGNFSFGGYFKKEAIEYAHDFLTRELGLEIDYVTVFEGDKEVPADTESEEIWRSLGVINIKRLGRADNFWGPTGVEGPCGPTTEIFMKNLKSEVWNLVFNQYYLHPDGFLEKLKTPGADTGMGLERLATVAQKKRNIFETDLFAPLLALIDEGKPERVKRIIADHGRAVSFLISDGVIPSNKGAGYVLRRLMRRMIVHGTEFEKLFAKVVEIYGETYKELNLKQILQEFEKENSKFQKTLKSGLRELGKLEKIDAASGFKLYETYGLPFEILKDAEISGDKAKGLNREDFEKEFAKHQEKSRAGAEKKFGGHGLLLDTGELKAVDERELKIVTRLHTATHLMQAALREVLGPEVKQNGSDITAERTRFDFFFSRKVTPEEIKKVEDLVNKKIAEDLPVSFVELPLEEAKLTGALYFSAQGRSASGGKAKYGSKVKVYYIGKDLETAWSREFCGGPHVSHTSEVGKFKILKEESASSGIRRIRAIVE</sequence>
<dbReference type="PRINTS" id="PR00980">
    <property type="entry name" value="TRNASYNTHALA"/>
</dbReference>
<evidence type="ECO:0000256" key="2">
    <source>
        <dbReference type="ARBA" id="ARBA00013168"/>
    </source>
</evidence>
<dbReference type="SMART" id="SM00863">
    <property type="entry name" value="tRNA_SAD"/>
    <property type="match status" value="1"/>
</dbReference>
<dbReference type="InterPro" id="IPR045864">
    <property type="entry name" value="aa-tRNA-synth_II/BPL/LPL"/>
</dbReference>
<reference evidence="11 12" key="1">
    <citation type="journal article" date="2016" name="Nat. Commun.">
        <title>Thousands of microbial genomes shed light on interconnected biogeochemical processes in an aquifer system.</title>
        <authorList>
            <person name="Anantharaman K."/>
            <person name="Brown C.T."/>
            <person name="Hug L.A."/>
            <person name="Sharon I."/>
            <person name="Castelle C.J."/>
            <person name="Probst A.J."/>
            <person name="Thomas B.C."/>
            <person name="Singh A."/>
            <person name="Wilkins M.J."/>
            <person name="Karaoz U."/>
            <person name="Brodie E.L."/>
            <person name="Williams K.H."/>
            <person name="Hubbard S.S."/>
            <person name="Banfield J.F."/>
        </authorList>
    </citation>
    <scope>NUCLEOTIDE SEQUENCE [LARGE SCALE GENOMIC DNA]</scope>
</reference>
<dbReference type="SUPFAM" id="SSF55681">
    <property type="entry name" value="Class II aaRS and biotin synthetases"/>
    <property type="match status" value="1"/>
</dbReference>
<evidence type="ECO:0000259" key="10">
    <source>
        <dbReference type="PROSITE" id="PS50860"/>
    </source>
</evidence>
<dbReference type="GO" id="GO:0004813">
    <property type="term" value="F:alanine-tRNA ligase activity"/>
    <property type="evidence" value="ECO:0007669"/>
    <property type="project" value="UniProtKB-EC"/>
</dbReference>
<evidence type="ECO:0000256" key="6">
    <source>
        <dbReference type="ARBA" id="ARBA00022840"/>
    </source>
</evidence>
<dbReference type="Pfam" id="PF01411">
    <property type="entry name" value="tRNA-synt_2c"/>
    <property type="match status" value="1"/>
</dbReference>
<gene>
    <name evidence="11" type="ORF">A2751_05245</name>
</gene>
<dbReference type="InterPro" id="IPR018164">
    <property type="entry name" value="Ala-tRNA-synth_IIc_N"/>
</dbReference>
<dbReference type="GO" id="GO:0006419">
    <property type="term" value="P:alanyl-tRNA aminoacylation"/>
    <property type="evidence" value="ECO:0007669"/>
    <property type="project" value="InterPro"/>
</dbReference>
<keyword evidence="4" id="KW-0436">Ligase</keyword>
<accession>A0A1F5NNZ8</accession>
<keyword evidence="9" id="KW-0030">Aminoacyl-tRNA synthetase</keyword>
<keyword evidence="3" id="KW-0820">tRNA-binding</keyword>
<dbReference type="SUPFAM" id="SSF101353">
    <property type="entry name" value="Putative anticodon-binding domain of alanyl-tRNA synthetase (AlaRS)"/>
    <property type="match status" value="1"/>
</dbReference>
<protein>
    <recommendedName>
        <fullName evidence="2">alanine--tRNA ligase</fullName>
        <ecNumber evidence="2">6.1.1.7</ecNumber>
    </recommendedName>
</protein>
<dbReference type="PANTHER" id="PTHR11777:SF9">
    <property type="entry name" value="ALANINE--TRNA LIGASE, CYTOPLASMIC"/>
    <property type="match status" value="1"/>
</dbReference>
<organism evidence="11 12">
    <name type="scientific">Candidatus Doudnabacteria bacterium RIFCSPHIGHO2_01_FULL_46_14</name>
    <dbReference type="NCBI Taxonomy" id="1817824"/>
    <lineage>
        <taxon>Bacteria</taxon>
        <taxon>Candidatus Doudnaibacteriota</taxon>
    </lineage>
</organism>
<dbReference type="GO" id="GO:0005829">
    <property type="term" value="C:cytosol"/>
    <property type="evidence" value="ECO:0007669"/>
    <property type="project" value="TreeGrafter"/>
</dbReference>